<evidence type="ECO:0000256" key="1">
    <source>
        <dbReference type="ARBA" id="ARBA00037999"/>
    </source>
</evidence>
<proteinExistence type="inferred from homology"/>
<name>A0A917E9P7_9SPHN</name>
<dbReference type="Pfam" id="PF01041">
    <property type="entry name" value="DegT_DnrJ_EryC1"/>
    <property type="match status" value="1"/>
</dbReference>
<dbReference type="EMBL" id="BMJM01000006">
    <property type="protein sequence ID" value="GGE14497.1"/>
    <property type="molecule type" value="Genomic_DNA"/>
</dbReference>
<dbReference type="PANTHER" id="PTHR30244">
    <property type="entry name" value="TRANSAMINASE"/>
    <property type="match status" value="1"/>
</dbReference>
<evidence type="ECO:0000256" key="3">
    <source>
        <dbReference type="PIRSR" id="PIRSR000390-2"/>
    </source>
</evidence>
<organism evidence="5 6">
    <name type="scientific">Sandarakinorhabdus glacialis</name>
    <dbReference type="NCBI Taxonomy" id="1614636"/>
    <lineage>
        <taxon>Bacteria</taxon>
        <taxon>Pseudomonadati</taxon>
        <taxon>Pseudomonadota</taxon>
        <taxon>Alphaproteobacteria</taxon>
        <taxon>Sphingomonadales</taxon>
        <taxon>Sphingosinicellaceae</taxon>
        <taxon>Sandarakinorhabdus</taxon>
    </lineage>
</organism>
<dbReference type="Gene3D" id="3.90.1150.10">
    <property type="entry name" value="Aspartate Aminotransferase, domain 1"/>
    <property type="match status" value="1"/>
</dbReference>
<evidence type="ECO:0000313" key="6">
    <source>
        <dbReference type="Proteomes" id="UP000635071"/>
    </source>
</evidence>
<dbReference type="CDD" id="cd00616">
    <property type="entry name" value="AHBA_syn"/>
    <property type="match status" value="1"/>
</dbReference>
<dbReference type="Gene3D" id="3.40.640.10">
    <property type="entry name" value="Type I PLP-dependent aspartate aminotransferase-like (Major domain)"/>
    <property type="match status" value="1"/>
</dbReference>
<reference evidence="5" key="2">
    <citation type="submission" date="2020-09" db="EMBL/GenBank/DDBJ databases">
        <authorList>
            <person name="Sun Q."/>
            <person name="Zhou Y."/>
        </authorList>
    </citation>
    <scope>NUCLEOTIDE SEQUENCE</scope>
    <source>
        <strain evidence="5">CGMCC 1.15519</strain>
    </source>
</reference>
<dbReference type="InterPro" id="IPR000653">
    <property type="entry name" value="DegT/StrS_aminotransferase"/>
</dbReference>
<sequence length="407" mass="43054">MRAETVLQGTGSPGQAPLLAIPASRWPVHDEDEIEAVVAVLRSGRVNALHHGDEVRAFEAGFAALSNQPHAIAMANGTVTLEIALRALGIGAGDEVVVTPRSFVASASVVVAVGATPVFADVDPHSQGIAAAGIAAVLTPRTRAILPVHVAGWPCDMDAIMALARDNDLRVVEDCAQAHGARLGGRPVGSFGDAASFSFCTDKIISTGGEGGMLVLRDAEVHARAWSLKDHGKQLAAPQPPGPQFRWLHGSFGSNHRMTEMQAAIGRRQLARLPATLAARQARADTLDAALGNLAALRLTVPEPDIEHARYKYYAFIRPKLLRAGWDRDRIVKTAMAQGLPCQAGICPEIYREQAFVAAGLAPPQRLPMARLLGETSLMLPIDPTLSTDDVALIGRRLAAIINEGTA</sequence>
<protein>
    <submittedName>
        <fullName evidence="5">Aminotransferase</fullName>
    </submittedName>
</protein>
<dbReference type="GO" id="GO:0008483">
    <property type="term" value="F:transaminase activity"/>
    <property type="evidence" value="ECO:0007669"/>
    <property type="project" value="UniProtKB-KW"/>
</dbReference>
<feature type="active site" description="Proton acceptor" evidence="2">
    <location>
        <position position="203"/>
    </location>
</feature>
<comment type="caution">
    <text evidence="5">The sequence shown here is derived from an EMBL/GenBank/DDBJ whole genome shotgun (WGS) entry which is preliminary data.</text>
</comment>
<dbReference type="AlphaFoldDB" id="A0A917E9P7"/>
<dbReference type="GO" id="GO:0030170">
    <property type="term" value="F:pyridoxal phosphate binding"/>
    <property type="evidence" value="ECO:0007669"/>
    <property type="project" value="TreeGrafter"/>
</dbReference>
<dbReference type="GO" id="GO:0000271">
    <property type="term" value="P:polysaccharide biosynthetic process"/>
    <property type="evidence" value="ECO:0007669"/>
    <property type="project" value="TreeGrafter"/>
</dbReference>
<evidence type="ECO:0000313" key="5">
    <source>
        <dbReference type="EMBL" id="GGE14497.1"/>
    </source>
</evidence>
<keyword evidence="5" id="KW-0808">Transferase</keyword>
<gene>
    <name evidence="5" type="ORF">GCM10011529_21120</name>
</gene>
<evidence type="ECO:0000256" key="2">
    <source>
        <dbReference type="PIRSR" id="PIRSR000390-1"/>
    </source>
</evidence>
<dbReference type="InterPro" id="IPR015424">
    <property type="entry name" value="PyrdxlP-dep_Trfase"/>
</dbReference>
<dbReference type="InterPro" id="IPR015422">
    <property type="entry name" value="PyrdxlP-dep_Trfase_small"/>
</dbReference>
<keyword evidence="3 4" id="KW-0663">Pyridoxal phosphate</keyword>
<dbReference type="PANTHER" id="PTHR30244:SF34">
    <property type="entry name" value="DTDP-4-AMINO-4,6-DIDEOXYGALACTOSE TRANSAMINASE"/>
    <property type="match status" value="1"/>
</dbReference>
<dbReference type="Proteomes" id="UP000635071">
    <property type="component" value="Unassembled WGS sequence"/>
</dbReference>
<dbReference type="SUPFAM" id="SSF53383">
    <property type="entry name" value="PLP-dependent transferases"/>
    <property type="match status" value="1"/>
</dbReference>
<keyword evidence="5" id="KW-0032">Aminotransferase</keyword>
<comment type="similarity">
    <text evidence="1 4">Belongs to the DegT/DnrJ/EryC1 family.</text>
</comment>
<reference evidence="5" key="1">
    <citation type="journal article" date="2014" name="Int. J. Syst. Evol. Microbiol.">
        <title>Complete genome sequence of Corynebacterium casei LMG S-19264T (=DSM 44701T), isolated from a smear-ripened cheese.</title>
        <authorList>
            <consortium name="US DOE Joint Genome Institute (JGI-PGF)"/>
            <person name="Walter F."/>
            <person name="Albersmeier A."/>
            <person name="Kalinowski J."/>
            <person name="Ruckert C."/>
        </authorList>
    </citation>
    <scope>NUCLEOTIDE SEQUENCE</scope>
    <source>
        <strain evidence="5">CGMCC 1.15519</strain>
    </source>
</reference>
<dbReference type="InterPro" id="IPR015421">
    <property type="entry name" value="PyrdxlP-dep_Trfase_major"/>
</dbReference>
<accession>A0A917E9P7</accession>
<dbReference type="PIRSF" id="PIRSF000390">
    <property type="entry name" value="PLP_StrS"/>
    <property type="match status" value="1"/>
</dbReference>
<dbReference type="RefSeq" id="WP_243450692.1">
    <property type="nucleotide sequence ID" value="NZ_BMJM01000006.1"/>
</dbReference>
<feature type="modified residue" description="N6-(pyridoxal phosphate)lysine" evidence="3">
    <location>
        <position position="203"/>
    </location>
</feature>
<evidence type="ECO:0000256" key="4">
    <source>
        <dbReference type="RuleBase" id="RU004508"/>
    </source>
</evidence>
<keyword evidence="6" id="KW-1185">Reference proteome</keyword>